<accession>A0A4S2MX43</accession>
<proteinExistence type="predicted"/>
<dbReference type="EMBL" id="ML220120">
    <property type="protein sequence ID" value="TGZ81230.1"/>
    <property type="molecule type" value="Genomic_DNA"/>
</dbReference>
<evidence type="ECO:0000256" key="1">
    <source>
        <dbReference type="SAM" id="MobiDB-lite"/>
    </source>
</evidence>
<protein>
    <submittedName>
        <fullName evidence="2">Uncharacterized protein</fullName>
    </submittedName>
</protein>
<evidence type="ECO:0000313" key="3">
    <source>
        <dbReference type="Proteomes" id="UP000298138"/>
    </source>
</evidence>
<dbReference type="AlphaFoldDB" id="A0A4S2MX43"/>
<gene>
    <name evidence="2" type="ORF">EX30DRAFT_348783</name>
</gene>
<organism evidence="2 3">
    <name type="scientific">Ascodesmis nigricans</name>
    <dbReference type="NCBI Taxonomy" id="341454"/>
    <lineage>
        <taxon>Eukaryota</taxon>
        <taxon>Fungi</taxon>
        <taxon>Dikarya</taxon>
        <taxon>Ascomycota</taxon>
        <taxon>Pezizomycotina</taxon>
        <taxon>Pezizomycetes</taxon>
        <taxon>Pezizales</taxon>
        <taxon>Ascodesmidaceae</taxon>
        <taxon>Ascodesmis</taxon>
    </lineage>
</organism>
<evidence type="ECO:0000313" key="2">
    <source>
        <dbReference type="EMBL" id="TGZ81230.1"/>
    </source>
</evidence>
<sequence>MTLLNSTHILLNTSIPPHAQPATLHVPTSKYPGPFTHLINVIFAIILAYHLHLLNSPPPRPAAPMQNYKHWFSRTPITISHPFRHSQHSRQSLADSIKTDRQASIDAPPRYKDVGKDRPPPYTRRDLLSSFFETRSELDEEFRAGVEEWWGGSTARNRAEEISRWYLEF</sequence>
<feature type="compositionally biased region" description="Basic and acidic residues" evidence="1">
    <location>
        <begin position="97"/>
        <end position="122"/>
    </location>
</feature>
<reference evidence="2 3" key="1">
    <citation type="submission" date="2019-04" db="EMBL/GenBank/DDBJ databases">
        <title>Comparative genomics and transcriptomics to analyze fruiting body development in filamentous ascomycetes.</title>
        <authorList>
            <consortium name="DOE Joint Genome Institute"/>
            <person name="Lutkenhaus R."/>
            <person name="Traeger S."/>
            <person name="Breuer J."/>
            <person name="Kuo A."/>
            <person name="Lipzen A."/>
            <person name="Pangilinan J."/>
            <person name="Dilworth D."/>
            <person name="Sandor L."/>
            <person name="Poggeler S."/>
            <person name="Barry K."/>
            <person name="Grigoriev I.V."/>
            <person name="Nowrousian M."/>
        </authorList>
    </citation>
    <scope>NUCLEOTIDE SEQUENCE [LARGE SCALE GENOMIC DNA]</scope>
    <source>
        <strain evidence="2 3">CBS 389.68</strain>
    </source>
</reference>
<name>A0A4S2MX43_9PEZI</name>
<feature type="region of interest" description="Disordered" evidence="1">
    <location>
        <begin position="83"/>
        <end position="122"/>
    </location>
</feature>
<dbReference type="InParanoid" id="A0A4S2MX43"/>
<dbReference type="Proteomes" id="UP000298138">
    <property type="component" value="Unassembled WGS sequence"/>
</dbReference>
<keyword evidence="3" id="KW-1185">Reference proteome</keyword>